<dbReference type="InterPro" id="IPR023198">
    <property type="entry name" value="PGP-like_dom2"/>
</dbReference>
<evidence type="ECO:0000256" key="4">
    <source>
        <dbReference type="ARBA" id="ARBA00022842"/>
    </source>
</evidence>
<evidence type="ECO:0000256" key="5">
    <source>
        <dbReference type="ARBA" id="ARBA00023277"/>
    </source>
</evidence>
<evidence type="ECO:0000256" key="3">
    <source>
        <dbReference type="ARBA" id="ARBA00022723"/>
    </source>
</evidence>
<dbReference type="InterPro" id="IPR006439">
    <property type="entry name" value="HAD-SF_hydro_IA"/>
</dbReference>
<protein>
    <submittedName>
        <fullName evidence="6">Phosphatase</fullName>
    </submittedName>
</protein>
<dbReference type="InterPro" id="IPR051600">
    <property type="entry name" value="Beta-PGM-like"/>
</dbReference>
<dbReference type="Proteomes" id="UP000615455">
    <property type="component" value="Unassembled WGS sequence"/>
</dbReference>
<dbReference type="NCBIfam" id="TIGR01509">
    <property type="entry name" value="HAD-SF-IA-v3"/>
    <property type="match status" value="1"/>
</dbReference>
<dbReference type="Pfam" id="PF13419">
    <property type="entry name" value="HAD_2"/>
    <property type="match status" value="1"/>
</dbReference>
<dbReference type="InterPro" id="IPR041492">
    <property type="entry name" value="HAD_2"/>
</dbReference>
<dbReference type="InterPro" id="IPR023214">
    <property type="entry name" value="HAD_sf"/>
</dbReference>
<keyword evidence="7" id="KW-1185">Reference proteome</keyword>
<evidence type="ECO:0000256" key="2">
    <source>
        <dbReference type="ARBA" id="ARBA00006171"/>
    </source>
</evidence>
<evidence type="ECO:0000256" key="1">
    <source>
        <dbReference type="ARBA" id="ARBA00001946"/>
    </source>
</evidence>
<dbReference type="SUPFAM" id="SSF56784">
    <property type="entry name" value="HAD-like"/>
    <property type="match status" value="1"/>
</dbReference>
<dbReference type="PANTHER" id="PTHR46193:SF18">
    <property type="entry name" value="HEXITOL PHOSPHATASE B"/>
    <property type="match status" value="1"/>
</dbReference>
<dbReference type="PANTHER" id="PTHR46193">
    <property type="entry name" value="6-PHOSPHOGLUCONATE PHOSPHATASE"/>
    <property type="match status" value="1"/>
</dbReference>
<evidence type="ECO:0000313" key="6">
    <source>
        <dbReference type="EMBL" id="GFZ92444.1"/>
    </source>
</evidence>
<organism evidence="6 7">
    <name type="scientific">Paenibacillus marchantiophytorum</name>
    <dbReference type="NCBI Taxonomy" id="1619310"/>
    <lineage>
        <taxon>Bacteria</taxon>
        <taxon>Bacillati</taxon>
        <taxon>Bacillota</taxon>
        <taxon>Bacilli</taxon>
        <taxon>Bacillales</taxon>
        <taxon>Paenibacillaceae</taxon>
        <taxon>Paenibacillus</taxon>
    </lineage>
</organism>
<dbReference type="EMBL" id="BMHE01000025">
    <property type="protein sequence ID" value="GFZ92444.1"/>
    <property type="molecule type" value="Genomic_DNA"/>
</dbReference>
<dbReference type="CDD" id="cd16423">
    <property type="entry name" value="HAD_BPGM-like"/>
    <property type="match status" value="1"/>
</dbReference>
<keyword evidence="3" id="KW-0479">Metal-binding</keyword>
<evidence type="ECO:0000313" key="7">
    <source>
        <dbReference type="Proteomes" id="UP000615455"/>
    </source>
</evidence>
<comment type="similarity">
    <text evidence="2">Belongs to the HAD-like hydrolase superfamily. CbbY/CbbZ/Gph/YieH family.</text>
</comment>
<dbReference type="SFLD" id="SFLDS00003">
    <property type="entry name" value="Haloacid_Dehalogenase"/>
    <property type="match status" value="1"/>
</dbReference>
<comment type="caution">
    <text evidence="6">The sequence shown here is derived from an EMBL/GenBank/DDBJ whole genome shotgun (WGS) entry which is preliminary data.</text>
</comment>
<accession>A0ABQ1EYS1</accession>
<dbReference type="SFLD" id="SFLDG01135">
    <property type="entry name" value="C1.5.6:_HAD__Beta-PGM__Phospha"/>
    <property type="match status" value="1"/>
</dbReference>
<gene>
    <name evidence="6" type="ORF">GCM10008018_43540</name>
</gene>
<comment type="cofactor">
    <cofactor evidence="1">
        <name>Mg(2+)</name>
        <dbReference type="ChEBI" id="CHEBI:18420"/>
    </cofactor>
</comment>
<dbReference type="SFLD" id="SFLDG01129">
    <property type="entry name" value="C1.5:_HAD__Beta-PGM__Phosphata"/>
    <property type="match status" value="1"/>
</dbReference>
<reference evidence="7" key="1">
    <citation type="journal article" date="2019" name="Int. J. Syst. Evol. Microbiol.">
        <title>The Global Catalogue of Microorganisms (GCM) 10K type strain sequencing project: providing services to taxonomists for standard genome sequencing and annotation.</title>
        <authorList>
            <consortium name="The Broad Institute Genomics Platform"/>
            <consortium name="The Broad Institute Genome Sequencing Center for Infectious Disease"/>
            <person name="Wu L."/>
            <person name="Ma J."/>
        </authorList>
    </citation>
    <scope>NUCLEOTIDE SEQUENCE [LARGE SCALE GENOMIC DNA]</scope>
    <source>
        <strain evidence="7">CGMCC 1.15043</strain>
    </source>
</reference>
<dbReference type="PRINTS" id="PR00413">
    <property type="entry name" value="HADHALOGNASE"/>
</dbReference>
<dbReference type="InterPro" id="IPR036412">
    <property type="entry name" value="HAD-like_sf"/>
</dbReference>
<keyword evidence="5" id="KW-0119">Carbohydrate metabolism</keyword>
<dbReference type="NCBIfam" id="TIGR01549">
    <property type="entry name" value="HAD-SF-IA-v1"/>
    <property type="match status" value="1"/>
</dbReference>
<dbReference type="Gene3D" id="1.10.150.240">
    <property type="entry name" value="Putative phosphatase, domain 2"/>
    <property type="match status" value="1"/>
</dbReference>
<proteinExistence type="inferred from homology"/>
<keyword evidence="4" id="KW-0460">Magnesium</keyword>
<dbReference type="RefSeq" id="WP_189014956.1">
    <property type="nucleotide sequence ID" value="NZ_BMHE01000025.1"/>
</dbReference>
<sequence>MKAFIFDMDGVIIDSEPMHFDIDVKTMNFFGVTISPQELEEFVGMTNPEMWKILKQKFNLSNSVSDIIEYQLSSKIEWIRTTEISPIIGIFELILELKKHNLVLGIASSSPIKFINEVLIKFKIRDYFDCIVSGEEVAKGKPEPDVYLEAARLLGVDPSDCVVLEDSRNGIQSAKSAGMTCIGFINKNSGNQDLSRADIIVNSIKDIKVTDL</sequence>
<name>A0ABQ1EYS1_9BACL</name>
<dbReference type="Gene3D" id="3.40.50.1000">
    <property type="entry name" value="HAD superfamily/HAD-like"/>
    <property type="match status" value="1"/>
</dbReference>